<dbReference type="Gene3D" id="3.20.20.70">
    <property type="entry name" value="Aldolase class I"/>
    <property type="match status" value="1"/>
</dbReference>
<dbReference type="RefSeq" id="WP_075805523.1">
    <property type="nucleotide sequence ID" value="NZ_MKZO01000047.1"/>
</dbReference>
<dbReference type="Proteomes" id="UP000186736">
    <property type="component" value="Unassembled WGS sequence"/>
</dbReference>
<dbReference type="InterPro" id="IPR001155">
    <property type="entry name" value="OxRdtase_FMN_N"/>
</dbReference>
<proteinExistence type="predicted"/>
<organism evidence="4 5">
    <name type="scientific">Pseudomonas putida</name>
    <name type="common">Arthrobacter siderocapsulatus</name>
    <dbReference type="NCBI Taxonomy" id="303"/>
    <lineage>
        <taxon>Bacteria</taxon>
        <taxon>Pseudomonadati</taxon>
        <taxon>Pseudomonadota</taxon>
        <taxon>Gammaproteobacteria</taxon>
        <taxon>Pseudomonadales</taxon>
        <taxon>Pseudomonadaceae</taxon>
        <taxon>Pseudomonas</taxon>
    </lineage>
</organism>
<evidence type="ECO:0000313" key="5">
    <source>
        <dbReference type="Proteomes" id="UP000186736"/>
    </source>
</evidence>
<dbReference type="AlphaFoldDB" id="A0A1Q9QZ55"/>
<dbReference type="Pfam" id="PF00724">
    <property type="entry name" value="Oxidored_FMN"/>
    <property type="match status" value="1"/>
</dbReference>
<name>A0A1Q9QZ55_PSEPU</name>
<accession>A0A1Q9QZ55</accession>
<dbReference type="PANTHER" id="PTHR22893">
    <property type="entry name" value="NADH OXIDOREDUCTASE-RELATED"/>
    <property type="match status" value="1"/>
</dbReference>
<reference evidence="4 5" key="1">
    <citation type="submission" date="2016-10" db="EMBL/GenBank/DDBJ databases">
        <title>Genome Sequence of Pseudomonas putida GM4FR.</title>
        <authorList>
            <person name="Poehlein A."/>
            <person name="Wemheuer F."/>
            <person name="Hollensteiner J."/>
            <person name="Wemheuer B."/>
        </authorList>
    </citation>
    <scope>NUCLEOTIDE SEQUENCE [LARGE SCALE GENOMIC DNA]</scope>
    <source>
        <strain evidence="4 5">GM4FR</strain>
    </source>
</reference>
<dbReference type="InterPro" id="IPR001295">
    <property type="entry name" value="Dihydroorotate_DH_CS"/>
</dbReference>
<evidence type="ECO:0000313" key="4">
    <source>
        <dbReference type="EMBL" id="OLS60414.1"/>
    </source>
</evidence>
<dbReference type="GO" id="GO:0006207">
    <property type="term" value="P:'de novo' pyrimidine nucleobase biosynthetic process"/>
    <property type="evidence" value="ECO:0007669"/>
    <property type="project" value="InterPro"/>
</dbReference>
<feature type="domain" description="NADH:flavin oxidoreductase/NADH oxidase N-terminal" evidence="3">
    <location>
        <begin position="8"/>
        <end position="341"/>
    </location>
</feature>
<keyword evidence="1" id="KW-0285">Flavoprotein</keyword>
<dbReference type="EMBL" id="MKZO01000047">
    <property type="protein sequence ID" value="OLS60414.1"/>
    <property type="molecule type" value="Genomic_DNA"/>
</dbReference>
<comment type="caution">
    <text evidence="4">The sequence shown here is derived from an EMBL/GenBank/DDBJ whole genome shotgun (WGS) entry which is preliminary data.</text>
</comment>
<evidence type="ECO:0000259" key="3">
    <source>
        <dbReference type="Pfam" id="PF00724"/>
    </source>
</evidence>
<gene>
    <name evidence="4" type="primary">nemA_3</name>
    <name evidence="4" type="ORF">PSEMO_48250</name>
</gene>
<dbReference type="InterPro" id="IPR045247">
    <property type="entry name" value="Oye-like"/>
</dbReference>
<dbReference type="InterPro" id="IPR013785">
    <property type="entry name" value="Aldolase_TIM"/>
</dbReference>
<dbReference type="EC" id="1.-.-.-" evidence="4"/>
<dbReference type="OrthoDB" id="8523426at2"/>
<evidence type="ECO:0000256" key="1">
    <source>
        <dbReference type="ARBA" id="ARBA00022630"/>
    </source>
</evidence>
<dbReference type="GO" id="GO:0016627">
    <property type="term" value="F:oxidoreductase activity, acting on the CH-CH group of donors"/>
    <property type="evidence" value="ECO:0007669"/>
    <property type="project" value="InterPro"/>
</dbReference>
<evidence type="ECO:0000256" key="2">
    <source>
        <dbReference type="ARBA" id="ARBA00022643"/>
    </source>
</evidence>
<dbReference type="CDD" id="cd02803">
    <property type="entry name" value="OYE_like_FMN_family"/>
    <property type="match status" value="1"/>
</dbReference>
<dbReference type="PANTHER" id="PTHR22893:SF91">
    <property type="entry name" value="NADPH DEHYDROGENASE 2-RELATED"/>
    <property type="match status" value="1"/>
</dbReference>
<protein>
    <submittedName>
        <fullName evidence="4">N-ethylmaleimide reductase</fullName>
        <ecNumber evidence="4">1.-.-.-</ecNumber>
    </submittedName>
</protein>
<keyword evidence="4" id="KW-0560">Oxidoreductase</keyword>
<sequence length="379" mass="40627">MSHSDSRILTPFDIKGLALHNRLAVAPMTRVSATETGLATRRMADYYQRFARGGFGLVITEGIYTDRQFAQGYPYQPGIVDAQQSAAWRTITDAAHVHGAKVFAQLMHAGALSQGNRFVDHSVAPAAVQPKGEQMRFYYGEGKYRVPRAMSEEDIADAVAGFAQAARRSVQESGFDGVEIHGANGYLLDQFLTDYSNQRGDRWGGDVRARIGLTLEVVKAVRDAVGEVPVGVRISQGKVNDFAHKWAGGEADAEVIFGSLTDAGADFVHVTEFEAWKPAFADSDRSLVALARRYAAGVVVIGNGGVQDGQCAEALIEEGADIVALGKVALASPDFPRRIAADEALAPFDPAILGPIADIKDDELIGNLGLKLTRPSLAP</sequence>
<dbReference type="GO" id="GO:0010181">
    <property type="term" value="F:FMN binding"/>
    <property type="evidence" value="ECO:0007669"/>
    <property type="project" value="InterPro"/>
</dbReference>
<dbReference type="PROSITE" id="PS00912">
    <property type="entry name" value="DHODEHASE_2"/>
    <property type="match status" value="1"/>
</dbReference>
<dbReference type="SUPFAM" id="SSF51395">
    <property type="entry name" value="FMN-linked oxidoreductases"/>
    <property type="match status" value="1"/>
</dbReference>
<keyword evidence="2" id="KW-0288">FMN</keyword>